<organism evidence="1">
    <name type="scientific">marine sediment metagenome</name>
    <dbReference type="NCBI Taxonomy" id="412755"/>
    <lineage>
        <taxon>unclassified sequences</taxon>
        <taxon>metagenomes</taxon>
        <taxon>ecological metagenomes</taxon>
    </lineage>
</organism>
<feature type="non-terminal residue" evidence="1">
    <location>
        <position position="43"/>
    </location>
</feature>
<reference evidence="1" key="1">
    <citation type="journal article" date="2014" name="Front. Microbiol.">
        <title>High frequency of phylogenetically diverse reductive dehalogenase-homologous genes in deep subseafloor sedimentary metagenomes.</title>
        <authorList>
            <person name="Kawai M."/>
            <person name="Futagami T."/>
            <person name="Toyoda A."/>
            <person name="Takaki Y."/>
            <person name="Nishi S."/>
            <person name="Hori S."/>
            <person name="Arai W."/>
            <person name="Tsubouchi T."/>
            <person name="Morono Y."/>
            <person name="Uchiyama I."/>
            <person name="Ito T."/>
            <person name="Fujiyama A."/>
            <person name="Inagaki F."/>
            <person name="Takami H."/>
        </authorList>
    </citation>
    <scope>NUCLEOTIDE SEQUENCE</scope>
    <source>
        <strain evidence="1">Expedition CK06-06</strain>
    </source>
</reference>
<accession>X1LIY6</accession>
<proteinExistence type="predicted"/>
<sequence length="43" mass="4806">MGQNSKLYGQNVNSIEAILVENRGYLKEIPQDEHVILIFSGGM</sequence>
<name>X1LIY6_9ZZZZ</name>
<dbReference type="EMBL" id="BARU01049530">
    <property type="protein sequence ID" value="GAH94103.1"/>
    <property type="molecule type" value="Genomic_DNA"/>
</dbReference>
<comment type="caution">
    <text evidence="1">The sequence shown here is derived from an EMBL/GenBank/DDBJ whole genome shotgun (WGS) entry which is preliminary data.</text>
</comment>
<protein>
    <submittedName>
        <fullName evidence="1">Uncharacterized protein</fullName>
    </submittedName>
</protein>
<dbReference type="AlphaFoldDB" id="X1LIY6"/>
<evidence type="ECO:0000313" key="1">
    <source>
        <dbReference type="EMBL" id="GAH94103.1"/>
    </source>
</evidence>
<gene>
    <name evidence="1" type="ORF">S03H2_72850</name>
</gene>